<organism evidence="7 8">
    <name type="scientific">Psilocybe cf. subviscida</name>
    <dbReference type="NCBI Taxonomy" id="2480587"/>
    <lineage>
        <taxon>Eukaryota</taxon>
        <taxon>Fungi</taxon>
        <taxon>Dikarya</taxon>
        <taxon>Basidiomycota</taxon>
        <taxon>Agaricomycotina</taxon>
        <taxon>Agaricomycetes</taxon>
        <taxon>Agaricomycetidae</taxon>
        <taxon>Agaricales</taxon>
        <taxon>Agaricineae</taxon>
        <taxon>Strophariaceae</taxon>
        <taxon>Psilocybe</taxon>
    </lineage>
</organism>
<dbReference type="OrthoDB" id="5348404at2759"/>
<feature type="transmembrane region" description="Helical" evidence="6">
    <location>
        <begin position="206"/>
        <end position="222"/>
    </location>
</feature>
<feature type="compositionally biased region" description="Basic and acidic residues" evidence="5">
    <location>
        <begin position="370"/>
        <end position="382"/>
    </location>
</feature>
<dbReference type="SMART" id="SM01417">
    <property type="entry name" value="Solute_trans_a"/>
    <property type="match status" value="1"/>
</dbReference>
<feature type="transmembrane region" description="Helical" evidence="6">
    <location>
        <begin position="68"/>
        <end position="89"/>
    </location>
</feature>
<dbReference type="Pfam" id="PF03619">
    <property type="entry name" value="Solute_trans_a"/>
    <property type="match status" value="1"/>
</dbReference>
<gene>
    <name evidence="7" type="ORF">D9619_001759</name>
</gene>
<feature type="transmembrane region" description="Helical" evidence="6">
    <location>
        <begin position="101"/>
        <end position="120"/>
    </location>
</feature>
<dbReference type="GO" id="GO:0016020">
    <property type="term" value="C:membrane"/>
    <property type="evidence" value="ECO:0007669"/>
    <property type="project" value="UniProtKB-SubCell"/>
</dbReference>
<feature type="region of interest" description="Disordered" evidence="5">
    <location>
        <begin position="370"/>
        <end position="393"/>
    </location>
</feature>
<dbReference type="InterPro" id="IPR005178">
    <property type="entry name" value="Ostalpha/TMEM184C"/>
</dbReference>
<comment type="subcellular location">
    <subcellularLocation>
        <location evidence="1">Membrane</location>
        <topology evidence="1">Multi-pass membrane protein</topology>
    </subcellularLocation>
</comment>
<keyword evidence="4 6" id="KW-0472">Membrane</keyword>
<keyword evidence="2 6" id="KW-0812">Transmembrane</keyword>
<keyword evidence="8" id="KW-1185">Reference proteome</keyword>
<evidence type="ECO:0000256" key="3">
    <source>
        <dbReference type="ARBA" id="ARBA00022989"/>
    </source>
</evidence>
<comment type="caution">
    <text evidence="7">The sequence shown here is derived from an EMBL/GenBank/DDBJ whole genome shotgun (WGS) entry which is preliminary data.</text>
</comment>
<evidence type="ECO:0000256" key="4">
    <source>
        <dbReference type="ARBA" id="ARBA00023136"/>
    </source>
</evidence>
<dbReference type="AlphaFoldDB" id="A0A8H5BFZ8"/>
<evidence type="ECO:0000313" key="8">
    <source>
        <dbReference type="Proteomes" id="UP000567179"/>
    </source>
</evidence>
<sequence length="393" mass="44962">MPIGNCPSDNTNSVDQSSFWGSGALHWDAHRVGWAIAGGCTALTVLISVFSVLSHCRNYTNPNQQRQIIRILYMPPVYGVISFLSYRFFRVYTYYSFVEVVYEAITLSAFLLLLIQFVAAHTESQPDQDLLAHKKKRKLLIPFCCWRFNPTKGYFMYAVKWSVLQYVIVRPLVSLVGIVCQALNILCESQGFNVHYANVYLEAIDFVSISVALYGLLVFYSLTKEDLVGKKPLAKFLCIKLIVMFTFYQSFVFSALEGRVIKATDFWTTTNIADGLNALAICIEMIFFAAFMFWAYPAREYRRPKGQPATKIGKPLLDSINYSDFWREIVGSSLYFINKKAYDKHVEKRTVLEKEATMSTAFNIDDAAVRRRESQQHGRDSESIPLEANSHRR</sequence>
<reference evidence="7 8" key="1">
    <citation type="journal article" date="2020" name="ISME J.">
        <title>Uncovering the hidden diversity of litter-decomposition mechanisms in mushroom-forming fungi.</title>
        <authorList>
            <person name="Floudas D."/>
            <person name="Bentzer J."/>
            <person name="Ahren D."/>
            <person name="Johansson T."/>
            <person name="Persson P."/>
            <person name="Tunlid A."/>
        </authorList>
    </citation>
    <scope>NUCLEOTIDE SEQUENCE [LARGE SCALE GENOMIC DNA]</scope>
    <source>
        <strain evidence="7 8">CBS 101986</strain>
    </source>
</reference>
<evidence type="ECO:0000256" key="1">
    <source>
        <dbReference type="ARBA" id="ARBA00004141"/>
    </source>
</evidence>
<evidence type="ECO:0000313" key="7">
    <source>
        <dbReference type="EMBL" id="KAF5322669.1"/>
    </source>
</evidence>
<evidence type="ECO:0008006" key="9">
    <source>
        <dbReference type="Google" id="ProtNLM"/>
    </source>
</evidence>
<keyword evidence="3 6" id="KW-1133">Transmembrane helix</keyword>
<dbReference type="PANTHER" id="PTHR23423">
    <property type="entry name" value="ORGANIC SOLUTE TRANSPORTER-RELATED"/>
    <property type="match status" value="1"/>
</dbReference>
<proteinExistence type="predicted"/>
<evidence type="ECO:0000256" key="5">
    <source>
        <dbReference type="SAM" id="MobiDB-lite"/>
    </source>
</evidence>
<dbReference type="Proteomes" id="UP000567179">
    <property type="component" value="Unassembled WGS sequence"/>
</dbReference>
<name>A0A8H5BFZ8_9AGAR</name>
<protein>
    <recommendedName>
        <fullName evidence="9">DUF300-domain-containing protein</fullName>
    </recommendedName>
</protein>
<evidence type="ECO:0000256" key="2">
    <source>
        <dbReference type="ARBA" id="ARBA00022692"/>
    </source>
</evidence>
<evidence type="ECO:0000256" key="6">
    <source>
        <dbReference type="SAM" id="Phobius"/>
    </source>
</evidence>
<feature type="transmembrane region" description="Helical" evidence="6">
    <location>
        <begin position="234"/>
        <end position="256"/>
    </location>
</feature>
<feature type="transmembrane region" description="Helical" evidence="6">
    <location>
        <begin position="276"/>
        <end position="296"/>
    </location>
</feature>
<dbReference type="EMBL" id="JAACJJ010000028">
    <property type="protein sequence ID" value="KAF5322669.1"/>
    <property type="molecule type" value="Genomic_DNA"/>
</dbReference>
<feature type="transmembrane region" description="Helical" evidence="6">
    <location>
        <begin position="32"/>
        <end position="56"/>
    </location>
</feature>
<feature type="transmembrane region" description="Helical" evidence="6">
    <location>
        <begin position="163"/>
        <end position="186"/>
    </location>
</feature>
<accession>A0A8H5BFZ8</accession>